<dbReference type="RefSeq" id="WP_011736158.1">
    <property type="nucleotide sequence ID" value="NC_008609.1"/>
</dbReference>
<dbReference type="OrthoDB" id="8451272at2"/>
<gene>
    <name evidence="2" type="ordered locus">Ppro_2295</name>
</gene>
<sequence>MTRTAEETARILIKLFHLSFDQDYDEPYRLTWPQLRSLAAVPRLSDAFLKEVNTELSEYGRTLIVLNNSLLIARENDLDHYRFVPDRILEEFLPNGNESADNDDQDEPEDVDI</sequence>
<dbReference type="EMBL" id="CP000482">
    <property type="protein sequence ID" value="ABK99902.1"/>
    <property type="molecule type" value="Genomic_DNA"/>
</dbReference>
<dbReference type="AlphaFoldDB" id="A1ARD2"/>
<dbReference type="HOGENOM" id="CLU_2131070_0_0_7"/>
<evidence type="ECO:0000256" key="1">
    <source>
        <dbReference type="SAM" id="MobiDB-lite"/>
    </source>
</evidence>
<dbReference type="KEGG" id="ppd:Ppro_2295"/>
<organism evidence="2 3">
    <name type="scientific">Pelobacter propionicus (strain DSM 2379 / NBRC 103807 / OttBd1)</name>
    <dbReference type="NCBI Taxonomy" id="338966"/>
    <lineage>
        <taxon>Bacteria</taxon>
        <taxon>Pseudomonadati</taxon>
        <taxon>Thermodesulfobacteriota</taxon>
        <taxon>Desulfuromonadia</taxon>
        <taxon>Desulfuromonadales</taxon>
        <taxon>Desulfuromonadaceae</taxon>
        <taxon>Pelobacter</taxon>
    </lineage>
</organism>
<feature type="compositionally biased region" description="Acidic residues" evidence="1">
    <location>
        <begin position="100"/>
        <end position="113"/>
    </location>
</feature>
<evidence type="ECO:0000313" key="2">
    <source>
        <dbReference type="EMBL" id="ABK99902.1"/>
    </source>
</evidence>
<evidence type="ECO:0000313" key="3">
    <source>
        <dbReference type="Proteomes" id="UP000006732"/>
    </source>
</evidence>
<reference evidence="2 3" key="1">
    <citation type="submission" date="2006-10" db="EMBL/GenBank/DDBJ databases">
        <title>Complete sequence of chromosome of Pelobacter propionicus DSM 2379.</title>
        <authorList>
            <consortium name="US DOE Joint Genome Institute"/>
            <person name="Copeland A."/>
            <person name="Lucas S."/>
            <person name="Lapidus A."/>
            <person name="Barry K."/>
            <person name="Detter J.C."/>
            <person name="Glavina del Rio T."/>
            <person name="Hammon N."/>
            <person name="Israni S."/>
            <person name="Dalin E."/>
            <person name="Tice H."/>
            <person name="Pitluck S."/>
            <person name="Saunders E."/>
            <person name="Brettin T."/>
            <person name="Bruce D."/>
            <person name="Han C."/>
            <person name="Tapia R."/>
            <person name="Schmutz J."/>
            <person name="Larimer F."/>
            <person name="Land M."/>
            <person name="Hauser L."/>
            <person name="Kyrpides N."/>
            <person name="Kim E."/>
            <person name="Lovley D."/>
            <person name="Richardson P."/>
        </authorList>
    </citation>
    <scope>NUCLEOTIDE SEQUENCE [LARGE SCALE GENOMIC DNA]</scope>
    <source>
        <strain evidence="3">DSM 2379 / NBRC 103807 / OttBd1</strain>
    </source>
</reference>
<proteinExistence type="predicted"/>
<accession>A1ARD2</accession>
<protein>
    <submittedName>
        <fullName evidence="2">Uncharacterized protein</fullName>
    </submittedName>
</protein>
<feature type="region of interest" description="Disordered" evidence="1">
    <location>
        <begin position="94"/>
        <end position="113"/>
    </location>
</feature>
<dbReference type="Proteomes" id="UP000006732">
    <property type="component" value="Chromosome"/>
</dbReference>
<name>A1ARD2_PELPD</name>
<keyword evidence="3" id="KW-1185">Reference proteome</keyword>